<protein>
    <recommendedName>
        <fullName evidence="4">Phytanoyl-CoA dioxygenase</fullName>
    </recommendedName>
</protein>
<comment type="caution">
    <text evidence="2">The sequence shown here is derived from an EMBL/GenBank/DDBJ whole genome shotgun (WGS) entry which is preliminary data.</text>
</comment>
<evidence type="ECO:0000313" key="3">
    <source>
        <dbReference type="Proteomes" id="UP000319812"/>
    </source>
</evidence>
<dbReference type="Proteomes" id="UP000319812">
    <property type="component" value="Unassembled WGS sequence"/>
</dbReference>
<organism evidence="2 3">
    <name type="scientific">Halomonas halmophila</name>
    <dbReference type="NCBI Taxonomy" id="252"/>
    <lineage>
        <taxon>Bacteria</taxon>
        <taxon>Pseudomonadati</taxon>
        <taxon>Pseudomonadota</taxon>
        <taxon>Gammaproteobacteria</taxon>
        <taxon>Oceanospirillales</taxon>
        <taxon>Halomonadaceae</taxon>
        <taxon>Halomonas</taxon>
    </lineage>
</organism>
<name>A0A4Y4F718_9GAMM</name>
<keyword evidence="3" id="KW-1185">Reference proteome</keyword>
<feature type="region of interest" description="Disordered" evidence="1">
    <location>
        <begin position="317"/>
        <end position="338"/>
    </location>
</feature>
<dbReference type="Pfam" id="PF05721">
    <property type="entry name" value="PhyH"/>
    <property type="match status" value="1"/>
</dbReference>
<sequence>MFKQITRLPVWLAELFTGTKSFVANPLIGSRRLNRWGLHVGRVALAHGVMRLRMGMLSWRVPREDRRQFIEQGYVLKKNYLPEAEYQALVREVRNAGGEVRQCNQGNAQTRRMLLAPEVLEDMPYTRALMKDPAFRRLMRFCAGHLRMPICHAEKVRNGVTDDAPDPQTNLHVDTFQPTMKFWLYLEDVSDRNGPFVFVPGSTCLSRDRLRWEYQMSLKAREHADRYTARGSFRVAEDEAETLGKAPPQSFAVPGNTLLIANTFGVHARGHAESGTSRLALWGMSRTNPFNPLPGLGFESLNRLQYRVLQRMRRREDEKAAARGAKASWHRAEGPDAW</sequence>
<evidence type="ECO:0000256" key="1">
    <source>
        <dbReference type="SAM" id="MobiDB-lite"/>
    </source>
</evidence>
<dbReference type="RefSeq" id="WP_170214874.1">
    <property type="nucleotide sequence ID" value="NZ_BJOC01000035.1"/>
</dbReference>
<proteinExistence type="predicted"/>
<accession>A0A4Y4F718</accession>
<reference evidence="2 3" key="1">
    <citation type="submission" date="2019-06" db="EMBL/GenBank/DDBJ databases">
        <title>Whole genome shotgun sequence of Halomonas halmophila NBRC 15537.</title>
        <authorList>
            <person name="Hosoyama A."/>
            <person name="Uohara A."/>
            <person name="Ohji S."/>
            <person name="Ichikawa N."/>
        </authorList>
    </citation>
    <scope>NUCLEOTIDE SEQUENCE [LARGE SCALE GENOMIC DNA]</scope>
    <source>
        <strain evidence="2 3">NBRC 15537</strain>
    </source>
</reference>
<dbReference type="GO" id="GO:0016706">
    <property type="term" value="F:2-oxoglutarate-dependent dioxygenase activity"/>
    <property type="evidence" value="ECO:0007669"/>
    <property type="project" value="UniProtKB-ARBA"/>
</dbReference>
<evidence type="ECO:0000313" key="2">
    <source>
        <dbReference type="EMBL" id="GED23420.1"/>
    </source>
</evidence>
<dbReference type="SUPFAM" id="SSF51197">
    <property type="entry name" value="Clavaminate synthase-like"/>
    <property type="match status" value="1"/>
</dbReference>
<evidence type="ECO:0008006" key="4">
    <source>
        <dbReference type="Google" id="ProtNLM"/>
    </source>
</evidence>
<gene>
    <name evidence="2" type="ORF">HHA01_23970</name>
</gene>
<dbReference type="InterPro" id="IPR008775">
    <property type="entry name" value="Phytyl_CoA_dOase-like"/>
</dbReference>
<dbReference type="Gene3D" id="2.60.120.620">
    <property type="entry name" value="q2cbj1_9rhob like domain"/>
    <property type="match status" value="1"/>
</dbReference>
<dbReference type="EMBL" id="BJOC01000035">
    <property type="protein sequence ID" value="GED23420.1"/>
    <property type="molecule type" value="Genomic_DNA"/>
</dbReference>
<dbReference type="AlphaFoldDB" id="A0A4Y4F718"/>